<keyword evidence="2" id="KW-1185">Reference proteome</keyword>
<organism evidence="1 2">
    <name type="scientific">Bacillus phage Kirov</name>
    <dbReference type="NCBI Taxonomy" id="2783539"/>
    <lineage>
        <taxon>Viruses</taxon>
        <taxon>Duplodnaviria</taxon>
        <taxon>Heunggongvirae</taxon>
        <taxon>Uroviricota</taxon>
        <taxon>Caudoviricetes</taxon>
        <taxon>Andregratiavirinae</taxon>
        <taxon>Kirovvirus</taxon>
        <taxon>Kirovvirus kirov</taxon>
    </lineage>
</organism>
<name>A0A7U3RYC9_9CAUD</name>
<gene>
    <name evidence="1" type="ORF">Kirov_218</name>
</gene>
<sequence>MDAWKENLSYDVPIQGKKQCDKYNAMCQDMWGADFTPIIPTEQHIGILLKQIEDAIWKVGKAGGMYLGDGVRVKVEIEYEPEDK</sequence>
<evidence type="ECO:0000313" key="1">
    <source>
        <dbReference type="EMBL" id="QOV08417.1"/>
    </source>
</evidence>
<proteinExistence type="predicted"/>
<reference evidence="1 2" key="1">
    <citation type="submission" date="2020-10" db="EMBL/GenBank/DDBJ databases">
        <authorList>
            <person name="Kazantseva O.A."/>
            <person name="Piligrimova E.G."/>
            <person name="Shadrin A.M."/>
        </authorList>
    </citation>
    <scope>NUCLEOTIDE SEQUENCE [LARGE SCALE GENOMIC DNA]</scope>
</reference>
<accession>A0A7U3RYC9</accession>
<evidence type="ECO:0000313" key="2">
    <source>
        <dbReference type="Proteomes" id="UP000594029"/>
    </source>
</evidence>
<protein>
    <submittedName>
        <fullName evidence="1">Uncharacterized protein</fullName>
    </submittedName>
</protein>
<dbReference type="EMBL" id="MW084976">
    <property type="protein sequence ID" value="QOV08417.1"/>
    <property type="molecule type" value="Genomic_DNA"/>
</dbReference>
<dbReference type="Proteomes" id="UP000594029">
    <property type="component" value="Segment"/>
</dbReference>